<evidence type="ECO:0000313" key="3">
    <source>
        <dbReference type="EMBL" id="QNO44903.1"/>
    </source>
</evidence>
<reference evidence="4" key="1">
    <citation type="submission" date="2020-06" db="EMBL/GenBank/DDBJ databases">
        <title>Unique genomic features of the anaerobic methanotrophic archaea.</title>
        <authorList>
            <person name="Chadwick G.L."/>
            <person name="Skennerton C.T."/>
            <person name="Laso-Perez R."/>
            <person name="Leu A.O."/>
            <person name="Speth D.R."/>
            <person name="Yu H."/>
            <person name="Morgan-Lang C."/>
            <person name="Hatzenpichler R."/>
            <person name="Goudeau D."/>
            <person name="Malmstrom R."/>
            <person name="Brazelton W.J."/>
            <person name="Woyke T."/>
            <person name="Hallam S.J."/>
            <person name="Tyson G.W."/>
            <person name="Wegener G."/>
            <person name="Boetius A."/>
            <person name="Orphan V."/>
        </authorList>
    </citation>
    <scope>NUCLEOTIDE SEQUENCE</scope>
</reference>
<keyword evidence="1" id="KW-0812">Transmembrane</keyword>
<dbReference type="AlphaFoldDB" id="A0A7G9YE13"/>
<keyword evidence="1" id="KW-1133">Transmembrane helix</keyword>
<organism evidence="4">
    <name type="scientific">Candidatus Methanogaster sp. ANME-2c ERB4</name>
    <dbReference type="NCBI Taxonomy" id="2759911"/>
    <lineage>
        <taxon>Archaea</taxon>
        <taxon>Methanobacteriati</taxon>
        <taxon>Methanobacteriota</taxon>
        <taxon>Stenosarchaea group</taxon>
        <taxon>Methanomicrobia</taxon>
        <taxon>Methanosarcinales</taxon>
        <taxon>ANME-2 cluster</taxon>
        <taxon>Candidatus Methanogasteraceae</taxon>
        <taxon>Candidatus Methanogaster</taxon>
    </lineage>
</organism>
<feature type="transmembrane region" description="Helical" evidence="1">
    <location>
        <begin position="80"/>
        <end position="103"/>
    </location>
</feature>
<name>A0A7G9YE13_9EURY</name>
<evidence type="ECO:0000256" key="1">
    <source>
        <dbReference type="SAM" id="Phobius"/>
    </source>
</evidence>
<sequence length="263" mass="29849">MMGTEMETAIKMNRSSMIILPTTIKKRFKASRFDLKRGVGLVLLALTIFVSWLCLSSAALPDNNSSTGAGNYIVANSNNLIILGILGVVVGALATGFVSLWLLEQRLKRETAIKFLHEHYLPLLGTLQRVVYAWYVWTNDPLKENVELSDKEATQFFSENVLELAQTIESAIRSGAIILLYRINNKTYNNIVALDYLLKDYQYKISHKNAVIRDSDDDFTVAFNKLTRQIEDLTTELEKISMPELIEEYKRMMNDDAPLMPES</sequence>
<dbReference type="EMBL" id="MT630994">
    <property type="protein sequence ID" value="QNO44658.1"/>
    <property type="molecule type" value="Genomic_DNA"/>
</dbReference>
<keyword evidence="1" id="KW-0472">Membrane</keyword>
<dbReference type="EMBL" id="MT631176">
    <property type="protein sequence ID" value="QNO46247.1"/>
    <property type="molecule type" value="Genomic_DNA"/>
</dbReference>
<evidence type="ECO:0000313" key="2">
    <source>
        <dbReference type="EMBL" id="QNO44658.1"/>
    </source>
</evidence>
<gene>
    <name evidence="4" type="ORF">HPELKGOP_00005</name>
    <name evidence="3" type="ORF">ICHINCKE_00005</name>
    <name evidence="2" type="ORF">NPIMBHOI_00002</name>
</gene>
<evidence type="ECO:0000313" key="4">
    <source>
        <dbReference type="EMBL" id="QNO46247.1"/>
    </source>
</evidence>
<dbReference type="EMBL" id="MT631040">
    <property type="protein sequence ID" value="QNO44903.1"/>
    <property type="molecule type" value="Genomic_DNA"/>
</dbReference>
<accession>A0A7G9YE13</accession>
<protein>
    <submittedName>
        <fullName evidence="4">Uncharacterized protein</fullName>
    </submittedName>
</protein>
<proteinExistence type="predicted"/>